<dbReference type="GO" id="GO:0016301">
    <property type="term" value="F:kinase activity"/>
    <property type="evidence" value="ECO:0007669"/>
    <property type="project" value="UniProtKB-KW"/>
</dbReference>
<evidence type="ECO:0000259" key="8">
    <source>
        <dbReference type="PROSITE" id="PS50002"/>
    </source>
</evidence>
<name>A0A131XCY2_9ACAR</name>
<feature type="domain" description="SH3" evidence="8">
    <location>
        <begin position="372"/>
        <end position="436"/>
    </location>
</feature>
<dbReference type="Gene3D" id="2.30.29.30">
    <property type="entry name" value="Pleckstrin-homology domain (PH domain)/Phosphotyrosine-binding domain (PTB)"/>
    <property type="match status" value="1"/>
</dbReference>
<dbReference type="PANTHER" id="PTHR15129:SF0">
    <property type="entry name" value="SH3 DOMAIN-CONTAINING PROTEIN"/>
    <property type="match status" value="1"/>
</dbReference>
<protein>
    <submittedName>
        <fullName evidence="10">Putative src kinase associated phosphoprotein 1</fullName>
    </submittedName>
</protein>
<keyword evidence="3 6" id="KW-0728">SH3 domain</keyword>
<proteinExistence type="evidence at transcript level"/>
<accession>A0A131XCY2</accession>
<comment type="similarity">
    <text evidence="2">Belongs to the SKAP family.</text>
</comment>
<evidence type="ECO:0000256" key="4">
    <source>
        <dbReference type="ARBA" id="ARBA00022490"/>
    </source>
</evidence>
<dbReference type="Pfam" id="PF00018">
    <property type="entry name" value="SH3_1"/>
    <property type="match status" value="1"/>
</dbReference>
<evidence type="ECO:0000256" key="5">
    <source>
        <dbReference type="ARBA" id="ARBA00022553"/>
    </source>
</evidence>
<keyword evidence="10" id="KW-0418">Kinase</keyword>
<keyword evidence="5" id="KW-0597">Phosphoprotein</keyword>
<organism evidence="10">
    <name type="scientific">Hyalomma excavatum</name>
    <dbReference type="NCBI Taxonomy" id="257692"/>
    <lineage>
        <taxon>Eukaryota</taxon>
        <taxon>Metazoa</taxon>
        <taxon>Ecdysozoa</taxon>
        <taxon>Arthropoda</taxon>
        <taxon>Chelicerata</taxon>
        <taxon>Arachnida</taxon>
        <taxon>Acari</taxon>
        <taxon>Parasitiformes</taxon>
        <taxon>Ixodida</taxon>
        <taxon>Ixodoidea</taxon>
        <taxon>Ixodidae</taxon>
        <taxon>Hyalomminae</taxon>
        <taxon>Hyalomma</taxon>
    </lineage>
</organism>
<keyword evidence="4" id="KW-0963">Cytoplasm</keyword>
<dbReference type="PRINTS" id="PR00452">
    <property type="entry name" value="SH3DOMAIN"/>
</dbReference>
<dbReference type="InterPro" id="IPR001452">
    <property type="entry name" value="SH3_domain"/>
</dbReference>
<feature type="region of interest" description="Disordered" evidence="7">
    <location>
        <begin position="269"/>
        <end position="317"/>
    </location>
</feature>
<dbReference type="PANTHER" id="PTHR15129">
    <property type="entry name" value="SRC-ASSOCIATED ADAPTOR PROTEIN"/>
    <property type="match status" value="1"/>
</dbReference>
<dbReference type="InterPro" id="IPR001849">
    <property type="entry name" value="PH_domain"/>
</dbReference>
<dbReference type="SMART" id="SM00233">
    <property type="entry name" value="PH"/>
    <property type="match status" value="1"/>
</dbReference>
<dbReference type="Gene3D" id="2.30.30.40">
    <property type="entry name" value="SH3 Domains"/>
    <property type="match status" value="1"/>
</dbReference>
<dbReference type="GO" id="GO:0005737">
    <property type="term" value="C:cytoplasm"/>
    <property type="evidence" value="ECO:0007669"/>
    <property type="project" value="UniProtKB-SubCell"/>
</dbReference>
<keyword evidence="10" id="KW-0808">Transferase</keyword>
<evidence type="ECO:0000313" key="10">
    <source>
        <dbReference type="EMBL" id="JAP64252.1"/>
    </source>
</evidence>
<sequence>MLKFNDHVRDFVKDVNTFLSVDLHNETLSPAASSARTELQQKLQRLCQEYPRLLLSLDITSAEQMQGWKLPRPLSSPHPYIDMQVGAALAPREVAVEKPTTTDDSNDYVYSDAVLPEDTPGEVAKPTGAETPKAALSRTSSELEEQNEDGALVDVPASEMSKADKTGFLEKKGKERLGGLLSPFQKRWCAVRDGYLFLYEKPTDKRQKGQIALTMYEARPFVYASKDASKKDAAFEIVCPGKKTYQFIAFNTKDMKQWISAIEKNSQVSSSTSSGDLHQENAAEVRQPPVQSPANSLANKLPLPGPRQELPRVPPAPLTSEADRELEYEYVEGQTTIPTAEDEEEPLYEDGESYFSDDTKTSSQTDEEVTSDYESWYQAIWDCHAGQPDELSFQRGDLLKVVSKEYDEHSWWVAKTRGNKGSVGFVPKTYLMAAYEKVQ</sequence>
<dbReference type="SMART" id="SM00326">
    <property type="entry name" value="SH3"/>
    <property type="match status" value="1"/>
</dbReference>
<dbReference type="PROSITE" id="PS50002">
    <property type="entry name" value="SH3"/>
    <property type="match status" value="1"/>
</dbReference>
<dbReference type="SUPFAM" id="SSF50729">
    <property type="entry name" value="PH domain-like"/>
    <property type="match status" value="1"/>
</dbReference>
<dbReference type="FunFam" id="2.30.29.30:FF:000734">
    <property type="entry name" value="Predicted protein"/>
    <property type="match status" value="1"/>
</dbReference>
<dbReference type="GO" id="GO:0005886">
    <property type="term" value="C:plasma membrane"/>
    <property type="evidence" value="ECO:0007669"/>
    <property type="project" value="TreeGrafter"/>
</dbReference>
<feature type="region of interest" description="Disordered" evidence="7">
    <location>
        <begin position="116"/>
        <end position="150"/>
    </location>
</feature>
<dbReference type="Pfam" id="PF00169">
    <property type="entry name" value="PH"/>
    <property type="match status" value="1"/>
</dbReference>
<feature type="domain" description="PH" evidence="9">
    <location>
        <begin position="162"/>
        <end position="267"/>
    </location>
</feature>
<comment type="subcellular location">
    <subcellularLocation>
        <location evidence="1">Cytoplasm</location>
    </subcellularLocation>
</comment>
<evidence type="ECO:0000256" key="2">
    <source>
        <dbReference type="ARBA" id="ARBA00005864"/>
    </source>
</evidence>
<dbReference type="EMBL" id="GEFH01004329">
    <property type="protein sequence ID" value="JAP64252.1"/>
    <property type="molecule type" value="mRNA"/>
</dbReference>
<evidence type="ECO:0000256" key="7">
    <source>
        <dbReference type="SAM" id="MobiDB-lite"/>
    </source>
</evidence>
<evidence type="ECO:0000259" key="9">
    <source>
        <dbReference type="PROSITE" id="PS50003"/>
    </source>
</evidence>
<reference evidence="10" key="1">
    <citation type="journal article" date="2017" name="Ticks Tick Borne Dis.">
        <title>An insight into the sialome of Hyalomma excavatum.</title>
        <authorList>
            <person name="Ribeiro J.M."/>
            <person name="Slovak M."/>
            <person name="Francischetti I.M."/>
        </authorList>
    </citation>
    <scope>NUCLEOTIDE SEQUENCE</scope>
    <source>
        <strain evidence="10">Samish</strain>
        <tissue evidence="10">Salivary glands</tissue>
    </source>
</reference>
<evidence type="ECO:0000256" key="3">
    <source>
        <dbReference type="ARBA" id="ARBA00022443"/>
    </source>
</evidence>
<dbReference type="Gene3D" id="6.10.250.220">
    <property type="match status" value="1"/>
</dbReference>
<dbReference type="AlphaFoldDB" id="A0A131XCY2"/>
<dbReference type="InterPro" id="IPR037781">
    <property type="entry name" value="SKAP_fam"/>
</dbReference>
<dbReference type="SUPFAM" id="SSF50044">
    <property type="entry name" value="SH3-domain"/>
    <property type="match status" value="1"/>
</dbReference>
<evidence type="ECO:0000256" key="1">
    <source>
        <dbReference type="ARBA" id="ARBA00004496"/>
    </source>
</evidence>
<evidence type="ECO:0000256" key="6">
    <source>
        <dbReference type="PROSITE-ProRule" id="PRU00192"/>
    </source>
</evidence>
<dbReference type="PROSITE" id="PS50003">
    <property type="entry name" value="PH_DOMAIN"/>
    <property type="match status" value="1"/>
</dbReference>
<dbReference type="InterPro" id="IPR036028">
    <property type="entry name" value="SH3-like_dom_sf"/>
</dbReference>
<dbReference type="InterPro" id="IPR011993">
    <property type="entry name" value="PH-like_dom_sf"/>
</dbReference>